<keyword evidence="1" id="KW-0812">Transmembrane</keyword>
<proteinExistence type="predicted"/>
<evidence type="ECO:0000313" key="3">
    <source>
        <dbReference type="Proteomes" id="UP000008068"/>
    </source>
</evidence>
<dbReference type="EMBL" id="GL379786">
    <property type="protein sequence ID" value="EGT30268.1"/>
    <property type="molecule type" value="Genomic_DNA"/>
</dbReference>
<name>G0M7J6_CAEBE</name>
<feature type="transmembrane region" description="Helical" evidence="1">
    <location>
        <begin position="48"/>
        <end position="65"/>
    </location>
</feature>
<dbReference type="InParanoid" id="G0M7J6"/>
<gene>
    <name evidence="2" type="ORF">CAEBREN_03394</name>
</gene>
<organism evidence="3">
    <name type="scientific">Caenorhabditis brenneri</name>
    <name type="common">Nematode worm</name>
    <dbReference type="NCBI Taxonomy" id="135651"/>
    <lineage>
        <taxon>Eukaryota</taxon>
        <taxon>Metazoa</taxon>
        <taxon>Ecdysozoa</taxon>
        <taxon>Nematoda</taxon>
        <taxon>Chromadorea</taxon>
        <taxon>Rhabditida</taxon>
        <taxon>Rhabditina</taxon>
        <taxon>Rhabditomorpha</taxon>
        <taxon>Rhabditoidea</taxon>
        <taxon>Rhabditidae</taxon>
        <taxon>Peloderinae</taxon>
        <taxon>Caenorhabditis</taxon>
    </lineage>
</organism>
<keyword evidence="1" id="KW-0472">Membrane</keyword>
<dbReference type="HOGENOM" id="CLU_1817452_0_0_1"/>
<keyword evidence="3" id="KW-1185">Reference proteome</keyword>
<keyword evidence="1" id="KW-1133">Transmembrane helix</keyword>
<evidence type="ECO:0000313" key="2">
    <source>
        <dbReference type="EMBL" id="EGT30268.1"/>
    </source>
</evidence>
<sequence>MKRGDDVDLRVYYYYLHSKSLYIAGITHGFLKIFISVILLIFSGSDLVEIYCLILFTVFIIIFPLKDKTTRKDLAICCKANSIYQEENRLENHANRPNNENRDNGAELEMEMGYFERQQRWAMNHQRFDGNGSPPLNFPPRA</sequence>
<dbReference type="Proteomes" id="UP000008068">
    <property type="component" value="Unassembled WGS sequence"/>
</dbReference>
<protein>
    <submittedName>
        <fullName evidence="2">Uncharacterized protein</fullName>
    </submittedName>
</protein>
<evidence type="ECO:0000256" key="1">
    <source>
        <dbReference type="SAM" id="Phobius"/>
    </source>
</evidence>
<dbReference type="AlphaFoldDB" id="G0M7J6"/>
<accession>G0M7J6</accession>
<reference evidence="3" key="1">
    <citation type="submission" date="2011-07" db="EMBL/GenBank/DDBJ databases">
        <authorList>
            <consortium name="Caenorhabditis brenneri Sequencing and Analysis Consortium"/>
            <person name="Wilson R.K."/>
        </authorList>
    </citation>
    <scope>NUCLEOTIDE SEQUENCE [LARGE SCALE GENOMIC DNA]</scope>
    <source>
        <strain evidence="3">PB2801</strain>
    </source>
</reference>
<feature type="transmembrane region" description="Helical" evidence="1">
    <location>
        <begin position="21"/>
        <end position="42"/>
    </location>
</feature>